<dbReference type="EMBL" id="KV875107">
    <property type="protein sequence ID" value="OIW23262.1"/>
    <property type="molecule type" value="Genomic_DNA"/>
</dbReference>
<dbReference type="AlphaFoldDB" id="A0A1J7I6Y1"/>
<keyword evidence="2" id="KW-1185">Reference proteome</keyword>
<accession>A0A1J7I6Y1</accession>
<evidence type="ECO:0000313" key="2">
    <source>
        <dbReference type="Proteomes" id="UP000182658"/>
    </source>
</evidence>
<reference evidence="1 2" key="1">
    <citation type="submission" date="2016-10" db="EMBL/GenBank/DDBJ databases">
        <title>Draft genome sequence of Coniochaeta ligniaria NRRL30616, a lignocellulolytic fungus for bioabatement of inhibitors in plant biomass hydrolysates.</title>
        <authorList>
            <consortium name="DOE Joint Genome Institute"/>
            <person name="Jimenez D.J."/>
            <person name="Hector R.E."/>
            <person name="Riley R."/>
            <person name="Sun H."/>
            <person name="Grigoriev I.V."/>
            <person name="Van Elsas J.D."/>
            <person name="Nichols N.N."/>
        </authorList>
    </citation>
    <scope>NUCLEOTIDE SEQUENCE [LARGE SCALE GENOMIC DNA]</scope>
    <source>
        <strain evidence="1 2">NRRL 30616</strain>
    </source>
</reference>
<evidence type="ECO:0000313" key="1">
    <source>
        <dbReference type="EMBL" id="OIW23262.1"/>
    </source>
</evidence>
<proteinExistence type="predicted"/>
<sequence length="91" mass="9987">MSMQLFRLLVAASPLNTTGKENSGKSINSRDLFWDAKNEGNIIEHEGIWAHVKRKNSRKQPSSCIQYHATWVEVNHATAGSAAAMTMASAS</sequence>
<organism evidence="1 2">
    <name type="scientific">Coniochaeta ligniaria NRRL 30616</name>
    <dbReference type="NCBI Taxonomy" id="1408157"/>
    <lineage>
        <taxon>Eukaryota</taxon>
        <taxon>Fungi</taxon>
        <taxon>Dikarya</taxon>
        <taxon>Ascomycota</taxon>
        <taxon>Pezizomycotina</taxon>
        <taxon>Sordariomycetes</taxon>
        <taxon>Sordariomycetidae</taxon>
        <taxon>Coniochaetales</taxon>
        <taxon>Coniochaetaceae</taxon>
        <taxon>Coniochaeta</taxon>
    </lineage>
</organism>
<name>A0A1J7I6Y1_9PEZI</name>
<dbReference type="Proteomes" id="UP000182658">
    <property type="component" value="Unassembled WGS sequence"/>
</dbReference>
<protein>
    <submittedName>
        <fullName evidence="1">Uncharacterized protein</fullName>
    </submittedName>
</protein>
<dbReference type="InParanoid" id="A0A1J7I6Y1"/>
<gene>
    <name evidence="1" type="ORF">CONLIGDRAFT_686700</name>
</gene>